<dbReference type="EMBL" id="GBXM01026991">
    <property type="protein sequence ID" value="JAH81586.1"/>
    <property type="molecule type" value="Transcribed_RNA"/>
</dbReference>
<reference evidence="1" key="2">
    <citation type="journal article" date="2015" name="Fish Shellfish Immunol.">
        <title>Early steps in the European eel (Anguilla anguilla)-Vibrio vulnificus interaction in the gills: Role of the RtxA13 toxin.</title>
        <authorList>
            <person name="Callol A."/>
            <person name="Pajuelo D."/>
            <person name="Ebbesson L."/>
            <person name="Teles M."/>
            <person name="MacKenzie S."/>
            <person name="Amaro C."/>
        </authorList>
    </citation>
    <scope>NUCLEOTIDE SEQUENCE</scope>
</reference>
<accession>A0A0E9VU70</accession>
<name>A0A0E9VU70_ANGAN</name>
<evidence type="ECO:0000313" key="1">
    <source>
        <dbReference type="EMBL" id="JAH81586.1"/>
    </source>
</evidence>
<sequence>MSQMRRFPLSEARSPWSPGFQQLALRVSCFSPHRSHWRPDLSSTQP</sequence>
<protein>
    <submittedName>
        <fullName evidence="1">Uncharacterized protein</fullName>
    </submittedName>
</protein>
<reference evidence="1" key="1">
    <citation type="submission" date="2014-11" db="EMBL/GenBank/DDBJ databases">
        <authorList>
            <person name="Amaro Gonzalez C."/>
        </authorList>
    </citation>
    <scope>NUCLEOTIDE SEQUENCE</scope>
</reference>
<proteinExistence type="predicted"/>
<organism evidence="1">
    <name type="scientific">Anguilla anguilla</name>
    <name type="common">European freshwater eel</name>
    <name type="synonym">Muraena anguilla</name>
    <dbReference type="NCBI Taxonomy" id="7936"/>
    <lineage>
        <taxon>Eukaryota</taxon>
        <taxon>Metazoa</taxon>
        <taxon>Chordata</taxon>
        <taxon>Craniata</taxon>
        <taxon>Vertebrata</taxon>
        <taxon>Euteleostomi</taxon>
        <taxon>Actinopterygii</taxon>
        <taxon>Neopterygii</taxon>
        <taxon>Teleostei</taxon>
        <taxon>Anguilliformes</taxon>
        <taxon>Anguillidae</taxon>
        <taxon>Anguilla</taxon>
    </lineage>
</organism>
<dbReference type="AlphaFoldDB" id="A0A0E9VU70"/>